<name>A0A401PU32_SCYTO</name>
<feature type="non-terminal residue" evidence="1">
    <location>
        <position position="1"/>
    </location>
</feature>
<dbReference type="AlphaFoldDB" id="A0A401PU32"/>
<gene>
    <name evidence="1" type="ORF">scyTo_0021018</name>
</gene>
<dbReference type="Proteomes" id="UP000288216">
    <property type="component" value="Unassembled WGS sequence"/>
</dbReference>
<comment type="caution">
    <text evidence="1">The sequence shown here is derived from an EMBL/GenBank/DDBJ whole genome shotgun (WGS) entry which is preliminary data.</text>
</comment>
<evidence type="ECO:0000313" key="1">
    <source>
        <dbReference type="EMBL" id="GCB76631.1"/>
    </source>
</evidence>
<sequence>LTRDGCSGFIEPSITGGWDCWHCLHLQENNATDVQISCAE</sequence>
<reference evidence="1 2" key="1">
    <citation type="journal article" date="2018" name="Nat. Ecol. Evol.">
        <title>Shark genomes provide insights into elasmobranch evolution and the origin of vertebrates.</title>
        <authorList>
            <person name="Hara Y"/>
            <person name="Yamaguchi K"/>
            <person name="Onimaru K"/>
            <person name="Kadota M"/>
            <person name="Koyanagi M"/>
            <person name="Keeley SD"/>
            <person name="Tatsumi K"/>
            <person name="Tanaka K"/>
            <person name="Motone F"/>
            <person name="Kageyama Y"/>
            <person name="Nozu R"/>
            <person name="Adachi N"/>
            <person name="Nishimura O"/>
            <person name="Nakagawa R"/>
            <person name="Tanegashima C"/>
            <person name="Kiyatake I"/>
            <person name="Matsumoto R"/>
            <person name="Murakumo K"/>
            <person name="Nishida K"/>
            <person name="Terakita A"/>
            <person name="Kuratani S"/>
            <person name="Sato K"/>
            <person name="Hyodo S Kuraku.S."/>
        </authorList>
    </citation>
    <scope>NUCLEOTIDE SEQUENCE [LARGE SCALE GENOMIC DNA]</scope>
</reference>
<proteinExistence type="predicted"/>
<evidence type="ECO:0000313" key="2">
    <source>
        <dbReference type="Proteomes" id="UP000288216"/>
    </source>
</evidence>
<protein>
    <submittedName>
        <fullName evidence="1">Uncharacterized protein</fullName>
    </submittedName>
</protein>
<accession>A0A401PU32</accession>
<organism evidence="1 2">
    <name type="scientific">Scyliorhinus torazame</name>
    <name type="common">Cloudy catshark</name>
    <name type="synonym">Catulus torazame</name>
    <dbReference type="NCBI Taxonomy" id="75743"/>
    <lineage>
        <taxon>Eukaryota</taxon>
        <taxon>Metazoa</taxon>
        <taxon>Chordata</taxon>
        <taxon>Craniata</taxon>
        <taxon>Vertebrata</taxon>
        <taxon>Chondrichthyes</taxon>
        <taxon>Elasmobranchii</taxon>
        <taxon>Galeomorphii</taxon>
        <taxon>Galeoidea</taxon>
        <taxon>Carcharhiniformes</taxon>
        <taxon>Scyliorhinidae</taxon>
        <taxon>Scyliorhinus</taxon>
    </lineage>
</organism>
<dbReference type="EMBL" id="BFAA01017909">
    <property type="protein sequence ID" value="GCB76631.1"/>
    <property type="molecule type" value="Genomic_DNA"/>
</dbReference>
<keyword evidence="2" id="KW-1185">Reference proteome</keyword>